<name>C9RHW0_METVM</name>
<evidence type="ECO:0000313" key="2">
    <source>
        <dbReference type="Proteomes" id="UP000002063"/>
    </source>
</evidence>
<dbReference type="RefSeq" id="WP_015733382.1">
    <property type="nucleotide sequence ID" value="NC_013407.1"/>
</dbReference>
<dbReference type="GeneID" id="8513650"/>
<dbReference type="STRING" id="579137.Metvu_1309"/>
<dbReference type="eggNOG" id="arCOG05044">
    <property type="taxonomic scope" value="Archaea"/>
</dbReference>
<protein>
    <submittedName>
        <fullName evidence="1">Uncharacterized protein</fullName>
    </submittedName>
</protein>
<proteinExistence type="predicted"/>
<dbReference type="AlphaFoldDB" id="C9RHW0"/>
<dbReference type="Proteomes" id="UP000002063">
    <property type="component" value="Chromosome"/>
</dbReference>
<accession>C9RHW0</accession>
<organism evidence="1 2">
    <name type="scientific">Methanocaldococcus vulcanius (strain ATCC 700851 / DSM 12094 / M7)</name>
    <name type="common">Methanococcus vulcanius</name>
    <dbReference type="NCBI Taxonomy" id="579137"/>
    <lineage>
        <taxon>Archaea</taxon>
        <taxon>Methanobacteriati</taxon>
        <taxon>Methanobacteriota</taxon>
        <taxon>Methanomada group</taxon>
        <taxon>Methanococci</taxon>
        <taxon>Methanococcales</taxon>
        <taxon>Methanocaldococcaceae</taxon>
        <taxon>Methanocaldococcus</taxon>
    </lineage>
</organism>
<sequence>MKLAVDCVFYVREGFNFEKAFKEVLNLLGEDVEILSVEYPELALISEDKYFYRCGFMLDKKLDEELSEEEKEKIKEKIREIFKDEIIYTLTCEVL</sequence>
<dbReference type="KEGG" id="mvu:Metvu_1309"/>
<gene>
    <name evidence="1" type="ordered locus">Metvu_1309</name>
</gene>
<dbReference type="OrthoDB" id="65909at2157"/>
<keyword evidence="2" id="KW-1185">Reference proteome</keyword>
<dbReference type="EMBL" id="CP001787">
    <property type="protein sequence ID" value="ACX73162.1"/>
    <property type="molecule type" value="Genomic_DNA"/>
</dbReference>
<evidence type="ECO:0000313" key="1">
    <source>
        <dbReference type="EMBL" id="ACX73162.1"/>
    </source>
</evidence>
<reference evidence="1" key="1">
    <citation type="submission" date="2009-10" db="EMBL/GenBank/DDBJ databases">
        <title>Complete sequence of chromosome of Methanocaldococcus vulcanius M7.</title>
        <authorList>
            <consortium name="US DOE Joint Genome Institute"/>
            <person name="Lucas S."/>
            <person name="Copeland A."/>
            <person name="Lapidus A."/>
            <person name="Glavina del Rio T."/>
            <person name="Dalin E."/>
            <person name="Tice H."/>
            <person name="Bruce D."/>
            <person name="Goodwin L."/>
            <person name="Pitluck S."/>
            <person name="Lcollab F.I."/>
            <person name="Brettin T."/>
            <person name="Detter J.C."/>
            <person name="Han C."/>
            <person name="Tapia R."/>
            <person name="Kuske C.R."/>
            <person name="Schmutz J."/>
            <person name="Larimer F."/>
            <person name="Land M."/>
            <person name="Hauser L."/>
            <person name="Kyrpides N."/>
            <person name="Ovchinikova G."/>
            <person name="Sieprawska-Lupa M."/>
            <person name="Whitman W.B."/>
            <person name="Woyke T."/>
        </authorList>
    </citation>
    <scope>NUCLEOTIDE SEQUENCE [LARGE SCALE GENOMIC DNA]</scope>
    <source>
        <strain evidence="1">M7</strain>
    </source>
</reference>
<dbReference type="HOGENOM" id="CLU_2353229_0_0_2"/>